<feature type="signal peptide" evidence="1">
    <location>
        <begin position="1"/>
        <end position="21"/>
    </location>
</feature>
<keyword evidence="3" id="KW-1185">Reference proteome</keyword>
<dbReference type="AlphaFoldDB" id="A0A8T0GW75"/>
<feature type="chain" id="PRO_5035900141" evidence="1">
    <location>
        <begin position="22"/>
        <end position="48"/>
    </location>
</feature>
<evidence type="ECO:0000313" key="2">
    <source>
        <dbReference type="EMBL" id="KAG0561172.1"/>
    </source>
</evidence>
<evidence type="ECO:0000256" key="1">
    <source>
        <dbReference type="SAM" id="SignalP"/>
    </source>
</evidence>
<keyword evidence="1" id="KW-0732">Signal</keyword>
<name>A0A8T0GW75_CERPU</name>
<comment type="caution">
    <text evidence="2">The sequence shown here is derived from an EMBL/GenBank/DDBJ whole genome shotgun (WGS) entry which is preliminary data.</text>
</comment>
<evidence type="ECO:0000313" key="3">
    <source>
        <dbReference type="Proteomes" id="UP000822688"/>
    </source>
</evidence>
<organism evidence="2 3">
    <name type="scientific">Ceratodon purpureus</name>
    <name type="common">Fire moss</name>
    <name type="synonym">Dicranum purpureum</name>
    <dbReference type="NCBI Taxonomy" id="3225"/>
    <lineage>
        <taxon>Eukaryota</taxon>
        <taxon>Viridiplantae</taxon>
        <taxon>Streptophyta</taxon>
        <taxon>Embryophyta</taxon>
        <taxon>Bryophyta</taxon>
        <taxon>Bryophytina</taxon>
        <taxon>Bryopsida</taxon>
        <taxon>Dicranidae</taxon>
        <taxon>Pseudoditrichales</taxon>
        <taxon>Ditrichaceae</taxon>
        <taxon>Ceratodon</taxon>
    </lineage>
</organism>
<dbReference type="EMBL" id="CM026430">
    <property type="protein sequence ID" value="KAG0561172.1"/>
    <property type="molecule type" value="Genomic_DNA"/>
</dbReference>
<gene>
    <name evidence="2" type="ORF">KC19_9G042600</name>
</gene>
<sequence>MFLLCFGEVLGKFWCCRVGWSFEVMWGWFGVLEESGCFEEGGVMVFDG</sequence>
<reference evidence="2" key="1">
    <citation type="submission" date="2020-06" db="EMBL/GenBank/DDBJ databases">
        <title>WGS assembly of Ceratodon purpureus strain R40.</title>
        <authorList>
            <person name="Carey S.B."/>
            <person name="Jenkins J."/>
            <person name="Shu S."/>
            <person name="Lovell J.T."/>
            <person name="Sreedasyam A."/>
            <person name="Maumus F."/>
            <person name="Tiley G.P."/>
            <person name="Fernandez-Pozo N."/>
            <person name="Barry K."/>
            <person name="Chen C."/>
            <person name="Wang M."/>
            <person name="Lipzen A."/>
            <person name="Daum C."/>
            <person name="Saski C.A."/>
            <person name="Payton A.C."/>
            <person name="Mcbreen J.C."/>
            <person name="Conrad R.E."/>
            <person name="Kollar L.M."/>
            <person name="Olsson S."/>
            <person name="Huttunen S."/>
            <person name="Landis J.B."/>
            <person name="Wickett N.J."/>
            <person name="Johnson M.G."/>
            <person name="Rensing S.A."/>
            <person name="Grimwood J."/>
            <person name="Schmutz J."/>
            <person name="Mcdaniel S.F."/>
        </authorList>
    </citation>
    <scope>NUCLEOTIDE SEQUENCE</scope>
    <source>
        <strain evidence="2">R40</strain>
    </source>
</reference>
<proteinExistence type="predicted"/>
<dbReference type="Proteomes" id="UP000822688">
    <property type="component" value="Chromosome 9"/>
</dbReference>
<accession>A0A8T0GW75</accession>
<protein>
    <submittedName>
        <fullName evidence="2">Uncharacterized protein</fullName>
    </submittedName>
</protein>